<evidence type="ECO:0000256" key="1">
    <source>
        <dbReference type="SAM" id="MobiDB-lite"/>
    </source>
</evidence>
<name>A0AAN7SXB9_9EURO</name>
<dbReference type="SUPFAM" id="SSF52540">
    <property type="entry name" value="P-loop containing nucleoside triphosphate hydrolases"/>
    <property type="match status" value="1"/>
</dbReference>
<evidence type="ECO:0000313" key="3">
    <source>
        <dbReference type="EMBL" id="KAK5083831.1"/>
    </source>
</evidence>
<dbReference type="PANTHER" id="PTHR46411">
    <property type="entry name" value="FAMILY ATPASE, PUTATIVE-RELATED"/>
    <property type="match status" value="1"/>
</dbReference>
<gene>
    <name evidence="3" type="ORF">LTR05_006337</name>
</gene>
<comment type="caution">
    <text evidence="3">The sequence shown here is derived from an EMBL/GenBank/DDBJ whole genome shotgun (WGS) entry which is preliminary data.</text>
</comment>
<feature type="compositionally biased region" description="Polar residues" evidence="1">
    <location>
        <begin position="50"/>
        <end position="60"/>
    </location>
</feature>
<dbReference type="Gene3D" id="3.40.50.300">
    <property type="entry name" value="P-loop containing nucleotide triphosphate hydrolases"/>
    <property type="match status" value="1"/>
</dbReference>
<dbReference type="EMBL" id="JAVRRJ010000006">
    <property type="protein sequence ID" value="KAK5083831.1"/>
    <property type="molecule type" value="Genomic_DNA"/>
</dbReference>
<dbReference type="GO" id="GO:0016887">
    <property type="term" value="F:ATP hydrolysis activity"/>
    <property type="evidence" value="ECO:0007669"/>
    <property type="project" value="InterPro"/>
</dbReference>
<dbReference type="Pfam" id="PF22942">
    <property type="entry name" value="DUF7025"/>
    <property type="match status" value="1"/>
</dbReference>
<protein>
    <recommendedName>
        <fullName evidence="2">AAA+ ATPase domain-containing protein</fullName>
    </recommendedName>
</protein>
<evidence type="ECO:0000259" key="2">
    <source>
        <dbReference type="SMART" id="SM00382"/>
    </source>
</evidence>
<reference evidence="3 4" key="1">
    <citation type="submission" date="2023-08" db="EMBL/GenBank/DDBJ databases">
        <title>Black Yeasts Isolated from many extreme environments.</title>
        <authorList>
            <person name="Coleine C."/>
            <person name="Stajich J.E."/>
            <person name="Selbmann L."/>
        </authorList>
    </citation>
    <scope>NUCLEOTIDE SEQUENCE [LARGE SCALE GENOMIC DNA]</scope>
    <source>
        <strain evidence="3 4">CCFEE 5910</strain>
    </source>
</reference>
<dbReference type="InterPro" id="IPR003593">
    <property type="entry name" value="AAA+_ATPase"/>
</dbReference>
<feature type="compositionally biased region" description="Polar residues" evidence="1">
    <location>
        <begin position="17"/>
        <end position="38"/>
    </location>
</feature>
<dbReference type="InterPro" id="IPR003959">
    <property type="entry name" value="ATPase_AAA_core"/>
</dbReference>
<dbReference type="GO" id="GO:0005524">
    <property type="term" value="F:ATP binding"/>
    <property type="evidence" value="ECO:0007669"/>
    <property type="project" value="InterPro"/>
</dbReference>
<organism evidence="3 4">
    <name type="scientific">Lithohypha guttulata</name>
    <dbReference type="NCBI Taxonomy" id="1690604"/>
    <lineage>
        <taxon>Eukaryota</taxon>
        <taxon>Fungi</taxon>
        <taxon>Dikarya</taxon>
        <taxon>Ascomycota</taxon>
        <taxon>Pezizomycotina</taxon>
        <taxon>Eurotiomycetes</taxon>
        <taxon>Chaetothyriomycetidae</taxon>
        <taxon>Chaetothyriales</taxon>
        <taxon>Trichomeriaceae</taxon>
        <taxon>Lithohypha</taxon>
    </lineage>
</organism>
<feature type="domain" description="AAA+ ATPase" evidence="2">
    <location>
        <begin position="540"/>
        <end position="663"/>
    </location>
</feature>
<accession>A0AAN7SXB9</accession>
<dbReference type="CDD" id="cd19481">
    <property type="entry name" value="RecA-like_protease"/>
    <property type="match status" value="1"/>
</dbReference>
<dbReference type="Proteomes" id="UP001309876">
    <property type="component" value="Unassembled WGS sequence"/>
</dbReference>
<dbReference type="SMART" id="SM00382">
    <property type="entry name" value="AAA"/>
    <property type="match status" value="1"/>
</dbReference>
<dbReference type="InterPro" id="IPR054289">
    <property type="entry name" value="DUF7025"/>
</dbReference>
<dbReference type="InterPro" id="IPR027417">
    <property type="entry name" value="P-loop_NTPase"/>
</dbReference>
<proteinExistence type="predicted"/>
<feature type="region of interest" description="Disordered" evidence="1">
    <location>
        <begin position="1"/>
        <end position="79"/>
    </location>
</feature>
<dbReference type="Pfam" id="PF00004">
    <property type="entry name" value="AAA"/>
    <property type="match status" value="1"/>
</dbReference>
<sequence length="756" mass="85038">MPRPLNTPKVIQAGAPSHSSGAPKSSMGQQHKGIQSSPDHSRHARIDPLSATSDSAQTKLDPQGDPDTPPKTPSAQLPNPLEFRALVDAVKSLAPKDASGVSLPPIAANQSASEFIERASKLESKQVHEIWDPKAYAYTIVESPPTPEVTKLDAYVFVVRTRLPKPDEAISKPSIYIDIKSAGLRDILKEILKDIKWLSLGGDKPSVERNLLFHYLPELKDFRAKAKNTDAMDSRSLDALDLLIGNVEHSYQSTSERLSSQLQQGHIEYDLLWALFKSNDHVITTCSGSRKDKCLRFEMGEEKKTHQGVEYFELQCHYIDSDGSLIGSVIEKLTIERFRGVKPISSLSIFPLRFHKRSQDITESLAARGRKFMGLLNSHHQYYEGHAFFQQKKDLIRLHVKSRIMIDVKQFRKCNPNYPKIFTSKVQYVMDFFGEVREERQHTPRVADNGLDLRNMSVDQLLLCSPTLMGFSLNDKFWGEFAVDDIRPIDWSNDVLSFLALPSHTKEVIVASTQCRLARETTLSASDPALFDGVVEGRGRGIILLLHGPPGVGKTLTAETLAEHHHRPLYSVSVGELSNDAAELEQQLIDIFRTAVTWNALLLLDESDVFLQSRSLTSLERNRLVGVFLRQMETFAGVLFLTTNLIHNFDEAVLNRVHLKLGFHNLDKHARRSVLENLLRKISERQGEVDISKEYVDRFIAIQMNGREIKNILTLATDLAAAQSERLSSLHISRALKANNRSIPERAHSEDNSLYD</sequence>
<dbReference type="PANTHER" id="PTHR46411:SF3">
    <property type="entry name" value="AAA+ ATPASE DOMAIN-CONTAINING PROTEIN"/>
    <property type="match status" value="1"/>
</dbReference>
<keyword evidence="4" id="KW-1185">Reference proteome</keyword>
<evidence type="ECO:0000313" key="4">
    <source>
        <dbReference type="Proteomes" id="UP001309876"/>
    </source>
</evidence>
<dbReference type="AlphaFoldDB" id="A0AAN7SXB9"/>